<reference evidence="11" key="2">
    <citation type="journal article" date="2023" name="Commun. Biol.">
        <title>Intrasexual cuticular hydrocarbon dimorphism in a wasp sheds light on hydrocarbon biosynthesis genes in Hymenoptera.</title>
        <authorList>
            <person name="Moris V.C."/>
            <person name="Podsiadlowski L."/>
            <person name="Martin S."/>
            <person name="Oeyen J.P."/>
            <person name="Donath A."/>
            <person name="Petersen M."/>
            <person name="Wilbrandt J."/>
            <person name="Misof B."/>
            <person name="Liedtke D."/>
            <person name="Thamm M."/>
            <person name="Scheiner R."/>
            <person name="Schmitt T."/>
            <person name="Niehuis O."/>
        </authorList>
    </citation>
    <scope>NUCLEOTIDE SEQUENCE</scope>
    <source>
        <strain evidence="11">GBR_01_08_01A</strain>
    </source>
</reference>
<organism evidence="11 12">
    <name type="scientific">Odynerus spinipes</name>
    <dbReference type="NCBI Taxonomy" id="1348599"/>
    <lineage>
        <taxon>Eukaryota</taxon>
        <taxon>Metazoa</taxon>
        <taxon>Ecdysozoa</taxon>
        <taxon>Arthropoda</taxon>
        <taxon>Hexapoda</taxon>
        <taxon>Insecta</taxon>
        <taxon>Pterygota</taxon>
        <taxon>Neoptera</taxon>
        <taxon>Endopterygota</taxon>
        <taxon>Hymenoptera</taxon>
        <taxon>Apocrita</taxon>
        <taxon>Aculeata</taxon>
        <taxon>Vespoidea</taxon>
        <taxon>Vespidae</taxon>
        <taxon>Eumeninae</taxon>
        <taxon>Odynerus</taxon>
    </lineage>
</organism>
<keyword evidence="3" id="KW-0677">Repeat</keyword>
<dbReference type="Gene3D" id="3.30.160.60">
    <property type="entry name" value="Classic Zinc Finger"/>
    <property type="match status" value="5"/>
</dbReference>
<feature type="domain" description="C2H2-type" evidence="10">
    <location>
        <begin position="408"/>
        <end position="435"/>
    </location>
</feature>
<dbReference type="GO" id="GO:0000978">
    <property type="term" value="F:RNA polymerase II cis-regulatory region sequence-specific DNA binding"/>
    <property type="evidence" value="ECO:0007669"/>
    <property type="project" value="TreeGrafter"/>
</dbReference>
<evidence type="ECO:0000256" key="9">
    <source>
        <dbReference type="SAM" id="MobiDB-lite"/>
    </source>
</evidence>
<feature type="domain" description="C2H2-type" evidence="10">
    <location>
        <begin position="380"/>
        <end position="407"/>
    </location>
</feature>
<dbReference type="Proteomes" id="UP001258017">
    <property type="component" value="Unassembled WGS sequence"/>
</dbReference>
<feature type="domain" description="C2H2-type" evidence="10">
    <location>
        <begin position="352"/>
        <end position="379"/>
    </location>
</feature>
<keyword evidence="2" id="KW-0479">Metal-binding</keyword>
<evidence type="ECO:0000313" key="12">
    <source>
        <dbReference type="Proteomes" id="UP001258017"/>
    </source>
</evidence>
<proteinExistence type="predicted"/>
<evidence type="ECO:0000259" key="10">
    <source>
        <dbReference type="PROSITE" id="PS50157"/>
    </source>
</evidence>
<evidence type="ECO:0000256" key="2">
    <source>
        <dbReference type="ARBA" id="ARBA00022723"/>
    </source>
</evidence>
<comment type="subcellular location">
    <subcellularLocation>
        <location evidence="1">Nucleus</location>
    </subcellularLocation>
</comment>
<dbReference type="AlphaFoldDB" id="A0AAD9RZD2"/>
<feature type="domain" description="C2H2-type" evidence="10">
    <location>
        <begin position="436"/>
        <end position="463"/>
    </location>
</feature>
<dbReference type="GO" id="GO:0008270">
    <property type="term" value="F:zinc ion binding"/>
    <property type="evidence" value="ECO:0007669"/>
    <property type="project" value="UniProtKB-KW"/>
</dbReference>
<accession>A0AAD9RZD2</accession>
<dbReference type="EMBL" id="JAIFRP010000002">
    <property type="protein sequence ID" value="KAK2588716.1"/>
    <property type="molecule type" value="Genomic_DNA"/>
</dbReference>
<evidence type="ECO:0000256" key="6">
    <source>
        <dbReference type="ARBA" id="ARBA00023125"/>
    </source>
</evidence>
<comment type="caution">
    <text evidence="11">The sequence shown here is derived from an EMBL/GenBank/DDBJ whole genome shotgun (WGS) entry which is preliminary data.</text>
</comment>
<evidence type="ECO:0000256" key="8">
    <source>
        <dbReference type="PROSITE-ProRule" id="PRU00042"/>
    </source>
</evidence>
<evidence type="ECO:0000256" key="3">
    <source>
        <dbReference type="ARBA" id="ARBA00022737"/>
    </source>
</evidence>
<feature type="region of interest" description="Disordered" evidence="9">
    <location>
        <begin position="72"/>
        <end position="91"/>
    </location>
</feature>
<dbReference type="FunFam" id="3.30.160.60:FF:001159">
    <property type="entry name" value="Protein glass"/>
    <property type="match status" value="1"/>
</dbReference>
<dbReference type="PROSITE" id="PS00028">
    <property type="entry name" value="ZINC_FINGER_C2H2_1"/>
    <property type="match status" value="5"/>
</dbReference>
<evidence type="ECO:0000256" key="4">
    <source>
        <dbReference type="ARBA" id="ARBA00022771"/>
    </source>
</evidence>
<dbReference type="PROSITE" id="PS50157">
    <property type="entry name" value="ZINC_FINGER_C2H2_2"/>
    <property type="match status" value="5"/>
</dbReference>
<reference evidence="11" key="1">
    <citation type="submission" date="2021-08" db="EMBL/GenBank/DDBJ databases">
        <authorList>
            <person name="Misof B."/>
            <person name="Oliver O."/>
            <person name="Podsiadlowski L."/>
            <person name="Donath A."/>
            <person name="Peters R."/>
            <person name="Mayer C."/>
            <person name="Rust J."/>
            <person name="Gunkel S."/>
            <person name="Lesny P."/>
            <person name="Martin S."/>
            <person name="Oeyen J.P."/>
            <person name="Petersen M."/>
            <person name="Panagiotis P."/>
            <person name="Wilbrandt J."/>
            <person name="Tanja T."/>
        </authorList>
    </citation>
    <scope>NUCLEOTIDE SEQUENCE</scope>
    <source>
        <strain evidence="11">GBR_01_08_01A</strain>
        <tissue evidence="11">Thorax + abdomen</tissue>
    </source>
</reference>
<gene>
    <name evidence="11" type="ORF">KPH14_001606</name>
</gene>
<dbReference type="FunFam" id="3.30.160.60:FF:000875">
    <property type="entry name" value="zinc finger protein 236 isoform X7"/>
    <property type="match status" value="1"/>
</dbReference>
<keyword evidence="5" id="KW-0862">Zinc</keyword>
<keyword evidence="7" id="KW-0539">Nucleus</keyword>
<evidence type="ECO:0000313" key="11">
    <source>
        <dbReference type="EMBL" id="KAK2588716.1"/>
    </source>
</evidence>
<dbReference type="PANTHER" id="PTHR24393:SF34">
    <property type="entry name" value="PR_SET DOMAIN 13"/>
    <property type="match status" value="1"/>
</dbReference>
<dbReference type="GO" id="GO:0005634">
    <property type="term" value="C:nucleus"/>
    <property type="evidence" value="ECO:0007669"/>
    <property type="project" value="UniProtKB-SubCell"/>
</dbReference>
<dbReference type="SUPFAM" id="SSF57667">
    <property type="entry name" value="beta-beta-alpha zinc fingers"/>
    <property type="match status" value="3"/>
</dbReference>
<evidence type="ECO:0000256" key="7">
    <source>
        <dbReference type="ARBA" id="ARBA00023242"/>
    </source>
</evidence>
<dbReference type="Pfam" id="PF00096">
    <property type="entry name" value="zf-C2H2"/>
    <property type="match status" value="5"/>
</dbReference>
<dbReference type="GO" id="GO:0001228">
    <property type="term" value="F:DNA-binding transcription activator activity, RNA polymerase II-specific"/>
    <property type="evidence" value="ECO:0007669"/>
    <property type="project" value="TreeGrafter"/>
</dbReference>
<dbReference type="FunFam" id="3.30.160.60:FF:000096">
    <property type="entry name" value="Zinc finger and BTB domain-containing protein 18 isoform 1"/>
    <property type="match status" value="1"/>
</dbReference>
<feature type="region of interest" description="Disordered" evidence="9">
    <location>
        <begin position="1"/>
        <end position="20"/>
    </location>
</feature>
<feature type="compositionally biased region" description="Polar residues" evidence="9">
    <location>
        <begin position="80"/>
        <end position="91"/>
    </location>
</feature>
<dbReference type="PANTHER" id="PTHR24393">
    <property type="entry name" value="ZINC FINGER PROTEIN"/>
    <property type="match status" value="1"/>
</dbReference>
<protein>
    <recommendedName>
        <fullName evidence="10">C2H2-type domain-containing protein</fullName>
    </recommendedName>
</protein>
<dbReference type="SMART" id="SM00355">
    <property type="entry name" value="ZnF_C2H2"/>
    <property type="match status" value="5"/>
</dbReference>
<dbReference type="InterPro" id="IPR013087">
    <property type="entry name" value="Znf_C2H2_type"/>
</dbReference>
<keyword evidence="6" id="KW-0238">DNA-binding</keyword>
<dbReference type="InterPro" id="IPR036236">
    <property type="entry name" value="Znf_C2H2_sf"/>
</dbReference>
<sequence length="463" mass="48957">MEFLQNHHTVNTSESPYTLGTGSVGTIEATIPSGLCAGSLGVLSSEDTLTDNQNEETLSALQGTLRLQDLQGSPEDIAGDQNQQIPNSGQNQVVSEFGSGFWVDDMAGFPPLDLDPLPGLFSPCSGTYNWGCPRGDCVSRTNNGNGEGVADVLLSLKHAVVHPGSPTGGYYSTGGPSGHHYSQDYGQNLGPAVPAAHYTTAPAMSVNVSMNMTMNMNLHPGYEQSYSSAWGAEPLLSPAPQYNPVEVQTRVNQAATNGLIGPTTAVHAHSHPLPHAHPRLQGANEHALCVNGGAGGGGGSAAAVAAAVAGGAGGPTPDDNGRPNLCTICGKSYARPSTLKTHLRTHSGEKPFRCHACSKAFSQAANLTAHTRTHSGEKPFRCPVCDRRFSQSSSVTTHMRTHSGERPYRCRLCKKAFSDSSTLTKHLRIHSGEKPYQCKVCLLRFSQSGNLNRHMRVHTATLT</sequence>
<keyword evidence="4 8" id="KW-0863">Zinc-finger</keyword>
<feature type="domain" description="C2H2-type" evidence="10">
    <location>
        <begin position="324"/>
        <end position="351"/>
    </location>
</feature>
<keyword evidence="12" id="KW-1185">Reference proteome</keyword>
<evidence type="ECO:0000256" key="1">
    <source>
        <dbReference type="ARBA" id="ARBA00004123"/>
    </source>
</evidence>
<name>A0AAD9RZD2_9HYME</name>
<evidence type="ECO:0000256" key="5">
    <source>
        <dbReference type="ARBA" id="ARBA00022833"/>
    </source>
</evidence>
<dbReference type="FunFam" id="3.30.160.60:FF:002343">
    <property type="entry name" value="Zinc finger protein 33A"/>
    <property type="match status" value="2"/>
</dbReference>